<dbReference type="SUPFAM" id="SSF55729">
    <property type="entry name" value="Acyl-CoA N-acyltransferases (Nat)"/>
    <property type="match status" value="1"/>
</dbReference>
<accession>A0A418Y4Y1</accession>
<dbReference type="Gene3D" id="3.40.630.30">
    <property type="match status" value="1"/>
</dbReference>
<dbReference type="InterPro" id="IPR050832">
    <property type="entry name" value="Bact_Acetyltransf"/>
</dbReference>
<feature type="domain" description="N-acetyltransferase" evidence="3">
    <location>
        <begin position="1"/>
        <end position="153"/>
    </location>
</feature>
<evidence type="ECO:0000256" key="2">
    <source>
        <dbReference type="ARBA" id="ARBA00023315"/>
    </source>
</evidence>
<dbReference type="InterPro" id="IPR000182">
    <property type="entry name" value="GNAT_dom"/>
</dbReference>
<protein>
    <submittedName>
        <fullName evidence="4">N-acetyltransferase</fullName>
    </submittedName>
</protein>
<dbReference type="EMBL" id="QYUP01000072">
    <property type="protein sequence ID" value="RJG21182.1"/>
    <property type="molecule type" value="Genomic_DNA"/>
</dbReference>
<dbReference type="Proteomes" id="UP000284006">
    <property type="component" value="Unassembled WGS sequence"/>
</dbReference>
<dbReference type="PANTHER" id="PTHR43877:SF2">
    <property type="entry name" value="AMINOALKYLPHOSPHONATE N-ACETYLTRANSFERASE-RELATED"/>
    <property type="match status" value="1"/>
</dbReference>
<dbReference type="RefSeq" id="WP_119810148.1">
    <property type="nucleotide sequence ID" value="NZ_QYUP01000072.1"/>
</dbReference>
<dbReference type="AlphaFoldDB" id="A0A418Y4Y1"/>
<dbReference type="CDD" id="cd04301">
    <property type="entry name" value="NAT_SF"/>
    <property type="match status" value="1"/>
</dbReference>
<keyword evidence="5" id="KW-1185">Reference proteome</keyword>
<evidence type="ECO:0000313" key="4">
    <source>
        <dbReference type="EMBL" id="RJG21182.1"/>
    </source>
</evidence>
<dbReference type="GO" id="GO:0016747">
    <property type="term" value="F:acyltransferase activity, transferring groups other than amino-acyl groups"/>
    <property type="evidence" value="ECO:0007669"/>
    <property type="project" value="InterPro"/>
</dbReference>
<sequence>MMIRATIEDHWEALREIRLASLLDAPTAFGVSHASALEFSEGDWRSRAANRGKAEFFLAFADGAAVGIVANVLSDASELNLIAMWVRPGYRGTDAASGLVDAVKNSAVLRGHQRVVLDVSPENARAASFYRKQGFSFLPEWEPLATHPHITVQKMEWRATAPS</sequence>
<dbReference type="PROSITE" id="PS51186">
    <property type="entry name" value="GNAT"/>
    <property type="match status" value="1"/>
</dbReference>
<organism evidence="4 5">
    <name type="scientific">Massilia cavernae</name>
    <dbReference type="NCBI Taxonomy" id="2320864"/>
    <lineage>
        <taxon>Bacteria</taxon>
        <taxon>Pseudomonadati</taxon>
        <taxon>Pseudomonadota</taxon>
        <taxon>Betaproteobacteria</taxon>
        <taxon>Burkholderiales</taxon>
        <taxon>Oxalobacteraceae</taxon>
        <taxon>Telluria group</taxon>
        <taxon>Massilia</taxon>
    </lineage>
</organism>
<comment type="caution">
    <text evidence="4">The sequence shown here is derived from an EMBL/GenBank/DDBJ whole genome shotgun (WGS) entry which is preliminary data.</text>
</comment>
<evidence type="ECO:0000256" key="1">
    <source>
        <dbReference type="ARBA" id="ARBA00022679"/>
    </source>
</evidence>
<keyword evidence="1 4" id="KW-0808">Transferase</keyword>
<evidence type="ECO:0000259" key="3">
    <source>
        <dbReference type="PROSITE" id="PS51186"/>
    </source>
</evidence>
<keyword evidence="2" id="KW-0012">Acyltransferase</keyword>
<proteinExistence type="predicted"/>
<evidence type="ECO:0000313" key="5">
    <source>
        <dbReference type="Proteomes" id="UP000284006"/>
    </source>
</evidence>
<gene>
    <name evidence="4" type="ORF">D3872_07235</name>
</gene>
<dbReference type="Pfam" id="PF00583">
    <property type="entry name" value="Acetyltransf_1"/>
    <property type="match status" value="1"/>
</dbReference>
<dbReference type="InterPro" id="IPR016181">
    <property type="entry name" value="Acyl_CoA_acyltransferase"/>
</dbReference>
<dbReference type="OrthoDB" id="9796129at2"/>
<dbReference type="PANTHER" id="PTHR43877">
    <property type="entry name" value="AMINOALKYLPHOSPHONATE N-ACETYLTRANSFERASE-RELATED-RELATED"/>
    <property type="match status" value="1"/>
</dbReference>
<name>A0A418Y4Y1_9BURK</name>
<reference evidence="4 5" key="1">
    <citation type="submission" date="2018-09" db="EMBL/GenBank/DDBJ databases">
        <authorList>
            <person name="Zhu H."/>
        </authorList>
    </citation>
    <scope>NUCLEOTIDE SEQUENCE [LARGE SCALE GENOMIC DNA]</scope>
    <source>
        <strain evidence="4 5">K1S02-61</strain>
    </source>
</reference>